<feature type="transmembrane region" description="Helical" evidence="1">
    <location>
        <begin position="6"/>
        <end position="25"/>
    </location>
</feature>
<evidence type="ECO:0000313" key="3">
    <source>
        <dbReference type="EMBL" id="MPM03848.1"/>
    </source>
</evidence>
<name>A0A644WK37_9ZZZZ</name>
<evidence type="ECO:0000259" key="2">
    <source>
        <dbReference type="Pfam" id="PF04389"/>
    </source>
</evidence>
<keyword evidence="1" id="KW-0812">Transmembrane</keyword>
<proteinExistence type="predicted"/>
<keyword evidence="1" id="KW-0472">Membrane</keyword>
<dbReference type="PANTHER" id="PTHR12147">
    <property type="entry name" value="METALLOPEPTIDASE M28 FAMILY MEMBER"/>
    <property type="match status" value="1"/>
</dbReference>
<feature type="transmembrane region" description="Helical" evidence="1">
    <location>
        <begin position="492"/>
        <end position="514"/>
    </location>
</feature>
<dbReference type="GO" id="GO:0008235">
    <property type="term" value="F:metalloexopeptidase activity"/>
    <property type="evidence" value="ECO:0007669"/>
    <property type="project" value="InterPro"/>
</dbReference>
<dbReference type="EMBL" id="VSSQ01000986">
    <property type="protein sequence ID" value="MPM03848.1"/>
    <property type="molecule type" value="Genomic_DNA"/>
</dbReference>
<comment type="caution">
    <text evidence="3">The sequence shown here is derived from an EMBL/GenBank/DDBJ whole genome shotgun (WGS) entry which is preliminary data.</text>
</comment>
<dbReference type="InterPro" id="IPR045175">
    <property type="entry name" value="M28_fam"/>
</dbReference>
<dbReference type="Pfam" id="PF04389">
    <property type="entry name" value="Peptidase_M28"/>
    <property type="match status" value="1"/>
</dbReference>
<accession>A0A644WK37</accession>
<dbReference type="AlphaFoldDB" id="A0A644WK37"/>
<feature type="domain" description="Peptidase M28" evidence="2">
    <location>
        <begin position="99"/>
        <end position="292"/>
    </location>
</feature>
<feature type="transmembrane region" description="Helical" evidence="1">
    <location>
        <begin position="412"/>
        <end position="430"/>
    </location>
</feature>
<organism evidence="3">
    <name type="scientific">bioreactor metagenome</name>
    <dbReference type="NCBI Taxonomy" id="1076179"/>
    <lineage>
        <taxon>unclassified sequences</taxon>
        <taxon>metagenomes</taxon>
        <taxon>ecological metagenomes</taxon>
    </lineage>
</organism>
<sequence length="545" mass="61783">MLFRKLVGVIIILITSIVSLNRIFLPVDNQEDKNLFSTSNVIQDIQVISKEPHSVEHPQERSRVREYLYVRLAECGADPVVFYYDSVESYKKKRITIGNVYGVLEPAGKKASSYVMLIAHLDSRFTNLVKGKEQLSLGAADDGYGLGVILELIRISRLYQKQWSQGIKILFTDSEEYGLDGIKHAYSFDKHIFDKVGLIINFEARGVKGPAVLFETSVNNKKVIELYKHSKKPTAFSLTSAVYSILPNYTDFSVLKEDFPGMNFSVVDNLNYYHTAKDNIENISGRSIQHYGVQTQEIVKEYLVNKKYSSPDYLLSDSNVVYFSIPYLGIIVLSNLLYFSLNIFILVIFLIITLFYVKQSRIRLVNILKITGVNTLYIIVTSIALYFVSRFFSQTNGLEYKLISLAYVDEEYPVLILSLGTSVVFFRWLYAKHMNSSKATLPEYMASGILVLMLLSAITLFLAGDSTLFFVSLLCGVLSYVSLLFKYSKFISLLGLIVTLLYLIPLLYLLYVALAFGSLPIISALVLFFVWTLFPTFSAFTGTYD</sequence>
<feature type="transmembrane region" description="Helical" evidence="1">
    <location>
        <begin position="468"/>
        <end position="485"/>
    </location>
</feature>
<feature type="transmembrane region" description="Helical" evidence="1">
    <location>
        <begin position="339"/>
        <end position="358"/>
    </location>
</feature>
<feature type="transmembrane region" description="Helical" evidence="1">
    <location>
        <begin position="520"/>
        <end position="540"/>
    </location>
</feature>
<protein>
    <recommendedName>
        <fullName evidence="2">Peptidase M28 domain-containing protein</fullName>
    </recommendedName>
</protein>
<gene>
    <name evidence="3" type="ORF">SDC9_50115</name>
</gene>
<dbReference type="PANTHER" id="PTHR12147:SF26">
    <property type="entry name" value="PEPTIDASE M28 DOMAIN-CONTAINING PROTEIN"/>
    <property type="match status" value="1"/>
</dbReference>
<dbReference type="SUPFAM" id="SSF53187">
    <property type="entry name" value="Zn-dependent exopeptidases"/>
    <property type="match status" value="1"/>
</dbReference>
<keyword evidence="1" id="KW-1133">Transmembrane helix</keyword>
<evidence type="ECO:0000256" key="1">
    <source>
        <dbReference type="SAM" id="Phobius"/>
    </source>
</evidence>
<dbReference type="Gene3D" id="3.40.630.10">
    <property type="entry name" value="Zn peptidases"/>
    <property type="match status" value="1"/>
</dbReference>
<feature type="transmembrane region" description="Helical" evidence="1">
    <location>
        <begin position="442"/>
        <end position="462"/>
    </location>
</feature>
<dbReference type="InterPro" id="IPR007484">
    <property type="entry name" value="Peptidase_M28"/>
</dbReference>
<reference evidence="3" key="1">
    <citation type="submission" date="2019-08" db="EMBL/GenBank/DDBJ databases">
        <authorList>
            <person name="Kucharzyk K."/>
            <person name="Murdoch R.W."/>
            <person name="Higgins S."/>
            <person name="Loffler F."/>
        </authorList>
    </citation>
    <scope>NUCLEOTIDE SEQUENCE</scope>
</reference>
<dbReference type="GO" id="GO:0006508">
    <property type="term" value="P:proteolysis"/>
    <property type="evidence" value="ECO:0007669"/>
    <property type="project" value="InterPro"/>
</dbReference>
<feature type="transmembrane region" description="Helical" evidence="1">
    <location>
        <begin position="370"/>
        <end position="392"/>
    </location>
</feature>